<name>A0A0A9DXP3_ARUDO</name>
<reference evidence="2" key="1">
    <citation type="submission" date="2014-09" db="EMBL/GenBank/DDBJ databases">
        <authorList>
            <person name="Magalhaes I.L.F."/>
            <person name="Oliveira U."/>
            <person name="Santos F.R."/>
            <person name="Vidigal T.H.D.A."/>
            <person name="Brescovit A.D."/>
            <person name="Santos A.J."/>
        </authorList>
    </citation>
    <scope>NUCLEOTIDE SEQUENCE</scope>
    <source>
        <tissue evidence="2">Shoot tissue taken approximately 20 cm above the soil surface</tissue>
    </source>
</reference>
<dbReference type="AlphaFoldDB" id="A0A0A9DXP3"/>
<feature type="transmembrane region" description="Helical" evidence="1">
    <location>
        <begin position="48"/>
        <end position="64"/>
    </location>
</feature>
<reference evidence="2" key="2">
    <citation type="journal article" date="2015" name="Data Brief">
        <title>Shoot transcriptome of the giant reed, Arundo donax.</title>
        <authorList>
            <person name="Barrero R.A."/>
            <person name="Guerrero F.D."/>
            <person name="Moolhuijzen P."/>
            <person name="Goolsby J.A."/>
            <person name="Tidwell J."/>
            <person name="Bellgard S.E."/>
            <person name="Bellgard M.I."/>
        </authorList>
    </citation>
    <scope>NUCLEOTIDE SEQUENCE</scope>
    <source>
        <tissue evidence="2">Shoot tissue taken approximately 20 cm above the soil surface</tissue>
    </source>
</reference>
<keyword evidence="1" id="KW-1133">Transmembrane helix</keyword>
<sequence>MLPDHQSWPGLLRLRVRYSCFEFLDADFLTFCSFVNFVIFVIKTYSFFMLHSCIFFIFICLDTAKI</sequence>
<dbReference type="EMBL" id="GBRH01206432">
    <property type="protein sequence ID" value="JAD91463.1"/>
    <property type="molecule type" value="Transcribed_RNA"/>
</dbReference>
<accession>A0A0A9DXP3</accession>
<evidence type="ECO:0000256" key="1">
    <source>
        <dbReference type="SAM" id="Phobius"/>
    </source>
</evidence>
<evidence type="ECO:0000313" key="2">
    <source>
        <dbReference type="EMBL" id="JAD91463.1"/>
    </source>
</evidence>
<proteinExistence type="predicted"/>
<keyword evidence="1" id="KW-0812">Transmembrane</keyword>
<organism evidence="2">
    <name type="scientific">Arundo donax</name>
    <name type="common">Giant reed</name>
    <name type="synonym">Donax arundinaceus</name>
    <dbReference type="NCBI Taxonomy" id="35708"/>
    <lineage>
        <taxon>Eukaryota</taxon>
        <taxon>Viridiplantae</taxon>
        <taxon>Streptophyta</taxon>
        <taxon>Embryophyta</taxon>
        <taxon>Tracheophyta</taxon>
        <taxon>Spermatophyta</taxon>
        <taxon>Magnoliopsida</taxon>
        <taxon>Liliopsida</taxon>
        <taxon>Poales</taxon>
        <taxon>Poaceae</taxon>
        <taxon>PACMAD clade</taxon>
        <taxon>Arundinoideae</taxon>
        <taxon>Arundineae</taxon>
        <taxon>Arundo</taxon>
    </lineage>
</organism>
<protein>
    <submittedName>
        <fullName evidence="2">Uncharacterized protein</fullName>
    </submittedName>
</protein>
<keyword evidence="1" id="KW-0472">Membrane</keyword>